<proteinExistence type="predicted"/>
<reference evidence="3" key="1">
    <citation type="submission" date="2019-08" db="EMBL/GenBank/DDBJ databases">
        <title>The complete genome of Acinetobacter defluvii strain WCHAD010030.</title>
        <authorList>
            <person name="Hu Y."/>
            <person name="Qin J."/>
            <person name="Feng Y."/>
            <person name="Zong Z."/>
        </authorList>
    </citation>
    <scope>NUCLEOTIDE SEQUENCE</scope>
    <source>
        <strain evidence="3">WCHA30</strain>
    </source>
</reference>
<gene>
    <name evidence="3" type="ORF">DJ533_11085</name>
</gene>
<protein>
    <submittedName>
        <fullName evidence="3">DUF1311 domain-containing protein</fullName>
    </submittedName>
</protein>
<evidence type="ECO:0000256" key="1">
    <source>
        <dbReference type="SAM" id="SignalP"/>
    </source>
</evidence>
<evidence type="ECO:0000313" key="3">
    <source>
        <dbReference type="EMBL" id="AWL29072.1"/>
    </source>
</evidence>
<feature type="signal peptide" evidence="1">
    <location>
        <begin position="1"/>
        <end position="22"/>
    </location>
</feature>
<sequence>MKLTFCGLALFGVLTTSTYAMGYSSDYLSCMNNSQASTAQAAMCMKAELKQQTKRYNYFADSHVKALSKDKRKEQEKVNKKWLDFRDEQCLIKNVALSVGHASKYYSCALKVTQAQADMLEKRAYKYR</sequence>
<keyword evidence="1" id="KW-0732">Signal</keyword>
<evidence type="ECO:0000259" key="2">
    <source>
        <dbReference type="Pfam" id="PF07007"/>
    </source>
</evidence>
<keyword evidence="4" id="KW-1185">Reference proteome</keyword>
<dbReference type="Gene3D" id="1.20.1270.180">
    <property type="match status" value="1"/>
</dbReference>
<dbReference type="InterPro" id="IPR009739">
    <property type="entry name" value="LprI-like_N"/>
</dbReference>
<feature type="chain" id="PRO_5015715023" evidence="1">
    <location>
        <begin position="23"/>
        <end position="128"/>
    </location>
</feature>
<dbReference type="AlphaFoldDB" id="A0A2S2FFH3"/>
<accession>A0A2S2FFH3</accession>
<dbReference type="RefSeq" id="WP_065994986.1">
    <property type="nucleotide sequence ID" value="NZ_CP029397.2"/>
</dbReference>
<dbReference type="OrthoDB" id="6691410at2"/>
<dbReference type="Pfam" id="PF07007">
    <property type="entry name" value="LprI"/>
    <property type="match status" value="1"/>
</dbReference>
<dbReference type="STRING" id="1871111.GCA_001704615_01107"/>
<dbReference type="Proteomes" id="UP000245977">
    <property type="component" value="Chromosome"/>
</dbReference>
<feature type="domain" description="Lysozyme inhibitor LprI-like N-terminal" evidence="2">
    <location>
        <begin position="30"/>
        <end position="119"/>
    </location>
</feature>
<dbReference type="EMBL" id="CP029397">
    <property type="protein sequence ID" value="AWL29072.1"/>
    <property type="molecule type" value="Genomic_DNA"/>
</dbReference>
<evidence type="ECO:0000313" key="4">
    <source>
        <dbReference type="Proteomes" id="UP000245977"/>
    </source>
</evidence>
<name>A0A2S2FFH3_9GAMM</name>
<organism evidence="3 4">
    <name type="scientific">Acinetobacter defluvii</name>
    <dbReference type="NCBI Taxonomy" id="1871111"/>
    <lineage>
        <taxon>Bacteria</taxon>
        <taxon>Pseudomonadati</taxon>
        <taxon>Pseudomonadota</taxon>
        <taxon>Gammaproteobacteria</taxon>
        <taxon>Moraxellales</taxon>
        <taxon>Moraxellaceae</taxon>
        <taxon>Acinetobacter</taxon>
    </lineage>
</organism>
<dbReference type="KEGG" id="adv:DJ533_11085"/>